<dbReference type="SMART" id="SM00490">
    <property type="entry name" value="HELICc"/>
    <property type="match status" value="1"/>
</dbReference>
<dbReference type="Pfam" id="PF07669">
    <property type="entry name" value="Eco57I"/>
    <property type="match status" value="1"/>
</dbReference>
<dbReference type="GO" id="GO:0009007">
    <property type="term" value="F:site-specific DNA-methyltransferase (adenine-specific) activity"/>
    <property type="evidence" value="ECO:0007669"/>
    <property type="project" value="UniProtKB-EC"/>
</dbReference>
<name>A0A9D1PDZ5_9FIRM</name>
<keyword evidence="4" id="KW-0347">Helicase</keyword>
<dbReference type="SUPFAM" id="SSF52540">
    <property type="entry name" value="P-loop containing nucleoside triphosphate hydrolases"/>
    <property type="match status" value="2"/>
</dbReference>
<dbReference type="PRINTS" id="PR00507">
    <property type="entry name" value="N12N6MTFRASE"/>
</dbReference>
<keyword evidence="4" id="KW-0378">Hydrolase</keyword>
<dbReference type="InterPro" id="IPR001650">
    <property type="entry name" value="Helicase_C-like"/>
</dbReference>
<feature type="compositionally biased region" description="Basic and acidic residues" evidence="2">
    <location>
        <begin position="138"/>
        <end position="154"/>
    </location>
</feature>
<dbReference type="InterPro" id="IPR027417">
    <property type="entry name" value="P-loop_NTPase"/>
</dbReference>
<keyword evidence="4" id="KW-0547">Nucleotide-binding</keyword>
<dbReference type="CDD" id="cd02440">
    <property type="entry name" value="AdoMet_MTases"/>
    <property type="match status" value="1"/>
</dbReference>
<dbReference type="SUPFAM" id="SSF53335">
    <property type="entry name" value="S-adenosyl-L-methionine-dependent methyltransferases"/>
    <property type="match status" value="1"/>
</dbReference>
<protein>
    <submittedName>
        <fullName evidence="4">DEAD/DEAH box helicase family protein</fullName>
    </submittedName>
</protein>
<evidence type="ECO:0000313" key="4">
    <source>
        <dbReference type="EMBL" id="HIV38483.1"/>
    </source>
</evidence>
<dbReference type="GO" id="GO:0003677">
    <property type="term" value="F:DNA binding"/>
    <property type="evidence" value="ECO:0007669"/>
    <property type="project" value="InterPro"/>
</dbReference>
<keyword evidence="1" id="KW-0175">Coiled coil</keyword>
<reference evidence="4" key="1">
    <citation type="journal article" date="2021" name="PeerJ">
        <title>Extensive microbial diversity within the chicken gut microbiome revealed by metagenomics and culture.</title>
        <authorList>
            <person name="Gilroy R."/>
            <person name="Ravi A."/>
            <person name="Getino M."/>
            <person name="Pursley I."/>
            <person name="Horton D.L."/>
            <person name="Alikhan N.F."/>
            <person name="Baker D."/>
            <person name="Gharbi K."/>
            <person name="Hall N."/>
            <person name="Watson M."/>
            <person name="Adriaenssens E.M."/>
            <person name="Foster-Nyarko E."/>
            <person name="Jarju S."/>
            <person name="Secka A."/>
            <person name="Antonio M."/>
            <person name="Oren A."/>
            <person name="Chaudhuri R.R."/>
            <person name="La Ragione R."/>
            <person name="Hildebrand F."/>
            <person name="Pallen M.J."/>
        </authorList>
    </citation>
    <scope>NUCLEOTIDE SEQUENCE</scope>
    <source>
        <strain evidence="4">CHK195-9823</strain>
    </source>
</reference>
<dbReference type="InterPro" id="IPR052933">
    <property type="entry name" value="DNA_Protect_Modify"/>
</dbReference>
<gene>
    <name evidence="4" type="ORF">H9747_05710</name>
</gene>
<dbReference type="PROSITE" id="PS51194">
    <property type="entry name" value="HELICASE_CTER"/>
    <property type="match status" value="1"/>
</dbReference>
<dbReference type="GO" id="GO:0004386">
    <property type="term" value="F:helicase activity"/>
    <property type="evidence" value="ECO:0007669"/>
    <property type="project" value="UniProtKB-KW"/>
</dbReference>
<dbReference type="InterPro" id="IPR014001">
    <property type="entry name" value="Helicase_ATP-bd"/>
</dbReference>
<dbReference type="Pfam" id="PF00271">
    <property type="entry name" value="Helicase_C"/>
    <property type="match status" value="1"/>
</dbReference>
<accession>A0A9D1PDZ5</accession>
<evidence type="ECO:0000256" key="2">
    <source>
        <dbReference type="SAM" id="MobiDB-lite"/>
    </source>
</evidence>
<feature type="coiled-coil region" evidence="1">
    <location>
        <begin position="2029"/>
        <end position="2063"/>
    </location>
</feature>
<dbReference type="GO" id="GO:0016787">
    <property type="term" value="F:hydrolase activity"/>
    <property type="evidence" value="ECO:0007669"/>
    <property type="project" value="InterPro"/>
</dbReference>
<keyword evidence="4" id="KW-0067">ATP-binding</keyword>
<evidence type="ECO:0000259" key="3">
    <source>
        <dbReference type="PROSITE" id="PS51194"/>
    </source>
</evidence>
<dbReference type="SMART" id="SM00487">
    <property type="entry name" value="DEXDc"/>
    <property type="match status" value="1"/>
</dbReference>
<feature type="compositionally biased region" description="Acidic residues" evidence="2">
    <location>
        <begin position="504"/>
        <end position="513"/>
    </location>
</feature>
<feature type="region of interest" description="Disordered" evidence="2">
    <location>
        <begin position="471"/>
        <end position="513"/>
    </location>
</feature>
<feature type="domain" description="Helicase C-terminal" evidence="3">
    <location>
        <begin position="1694"/>
        <end position="1880"/>
    </location>
</feature>
<feature type="compositionally biased region" description="Basic and acidic residues" evidence="2">
    <location>
        <begin position="471"/>
        <end position="490"/>
    </location>
</feature>
<dbReference type="InterPro" id="IPR011639">
    <property type="entry name" value="MethylTrfase_TaqI-like_dom"/>
</dbReference>
<dbReference type="PANTHER" id="PTHR41313">
    <property type="entry name" value="ADENINE-SPECIFIC METHYLTRANSFERASE"/>
    <property type="match status" value="1"/>
</dbReference>
<dbReference type="Proteomes" id="UP000886814">
    <property type="component" value="Unassembled WGS sequence"/>
</dbReference>
<evidence type="ECO:0000313" key="5">
    <source>
        <dbReference type="Proteomes" id="UP000886814"/>
    </source>
</evidence>
<dbReference type="GO" id="GO:0005524">
    <property type="term" value="F:ATP binding"/>
    <property type="evidence" value="ECO:0007669"/>
    <property type="project" value="InterPro"/>
</dbReference>
<sequence>MEEGTAEAVPFSLSDIQPGEITEELRKRILLEMTEDAQKRDIFTFFSYNPEKEDRKEYLHEIYGENEIRTESPESFLSFEGGRDGLYLLWSEGDSMYEAYWHWEEVSEEIHRLIGQRQYLPFESVSDLAIDGDPEPQEEQKQGREEAKEGPDKLERAKEKILDIGEAYYAKKIRVDILKQMLCRIYTTDRPRLEKAAFLKNIMTEFGETAEAYHMVRLGQESYEVHIQESGVRISRLDDPEEAFTNIQFDWEEFADLTAHLVEADRISYSDEAKTLKQQQKMMEMLPWFVDLQDMYKAMLEAAQEAPTDVPVEDVGQETFEEPDSEFHDQIRREAIKDFVENSAAIVPYQALIYDFYQLDVSERAKLEFIHCLLTEVNSCRELAVSAGGVPVNVEIKDSHIRIRYADEKGELYEQLPAYTEITEAIQEAVTRSSFLTPEEYELGKMEGYAFCGEEAVALFQEFAEKHCEEPVKRMEEETEGSGREAEPKEGQALTEENAREDMEPPEEAPEEPVDFYYQEGWTLPEGGSKTRYQCNAAAIRTLKKLEKAGRPATAKEQEILAGYVGWGGLANAFHSRNVTWKKEYKELQELLSEEEYNQARKSVTTSFYTPPEIIQGIYHALHQFGFEQGKILEPAMGIGNFFHALPEEMRGSQLYGVEIDPISGRIAQYLHPSANIQVTGFEKTEFSDNSFDVIVGNVPFGDFKIYDPRYNKKKLKVHDYFITKSLDLLRPGGILAVVTSKGTLDKKDTVIRKGLAEQAQLLGAIRLPGKSFSKDANTDVTSDLLFFRKKPERTVEEPIWTFTGLTEDDVPVNEYYLEHPEMMLGKMVFDEKVFGKGSKYTALVNEEPDFDLAERLLCAVEELPKNVYQTGELTAEEELRDRIDALPDVPDFTYTVYQDEVYYREGSYMYRYQGKESMKRRIRGMHKIRVLVHEILDMQMQNCSDQELQEAQEHLNRLYDAFVKTHGYFSDRTNRTAFRQDNDYPLLSSLEVVDDDKKVHKADMFYKRTIRPKDIVTQVENAYEALQISLSEYNRVNLPYMLSLYPGTRKEMTEELAGRIYLNPMKADLDNPNIGWETAEEYLSGDVRQKLKTARVYAQTDPTYAENVEALEKVQPKDLTAAEITVKLGTTWIDTEDYEKFLYDLLQIPETYQRGHSSNLHMAVTIQRLDLDMSYHIENKSFISRSILASQTYGTGRMDACTLTEQLMNGRTVVVRDRIEEGESVRYEVNRKETMLARDKAEQIKEAFRSWIFQDAERRKKYVDYYNQTFNCIRLREYDGSYLKLPGLSPLIELRPYQKNAVARILSSGGNTLLAHAVGAGKSMEMICACMEMRRLGIATKPMITVPNHLTYQMGAEFLRTYPNANILITKKEDFQKENRRRLMARIATGDYDCVIVGHTQFQRIPISEERQKEMIEDQIGKLITAIDMAKQEEGSRWSVKQMEAKKQQLESKIKELNNESIKDHVVTFEELGVNAVFVDEAHLFKNLEIFTKMNNVAGINTSGSQRAMDMRIKAQYINEINHGTGVVMATGTPISNSMTELYVMQLFLQEARLQAKGILNFDAWAANFGEATTALELAPEGTGYRMRTRFNKFVNLPELMMMFREVADIILPEMLDIPKPKLKGGKYIIVEAEASEYVKGLMEEMVARAEAIRDGVVDPRDDNMLKITGEARLLGTDPRLLDIHAPADRDSKLNQAVRNIYREYLESADRKGTQIVFSDIGTPGPGKAFTVYNYLKEELIERGIPEEEICFIHDAKTDEQRDKLFADMRSGKKRIIIGSTEKLGTGTNIQDRIVALHHIDCPWKPSDIEQREGRGLRHGNQNTEVSVYRYVTKGTFDAYLWGIIETKQRFISQVMTSKELARDCEDVDETVLNFAEIKAVASGNPLIMEKMQVDNEVTRLRVLKAGYESKRYLLQDAFTMEYPRKIEAERLSLERYEKDIRIRNREMENRPMFEITINGKTFTKHKEAGEFLRSVIEQGPMRQEQDVGVYKGFAVSYEKKFAETSLYIKGCEKCYEIELKSSDTGNMVRLENLINNLDIDAEAARKLIAEYTREMENARAEYEKPFSYEELLKENLRRQSEINMQLEISDEKETIIDMPERPETEVAMPQMAAAAR</sequence>
<dbReference type="InterPro" id="IPR029063">
    <property type="entry name" value="SAM-dependent_MTases_sf"/>
</dbReference>
<feature type="region of interest" description="Disordered" evidence="2">
    <location>
        <begin position="128"/>
        <end position="154"/>
    </location>
</feature>
<organism evidence="4 5">
    <name type="scientific">Candidatus Blautia stercorigallinarum</name>
    <dbReference type="NCBI Taxonomy" id="2838501"/>
    <lineage>
        <taxon>Bacteria</taxon>
        <taxon>Bacillati</taxon>
        <taxon>Bacillota</taxon>
        <taxon>Clostridia</taxon>
        <taxon>Lachnospirales</taxon>
        <taxon>Lachnospiraceae</taxon>
        <taxon>Blautia</taxon>
    </lineage>
</organism>
<dbReference type="EMBL" id="DXIQ01000034">
    <property type="protein sequence ID" value="HIV38483.1"/>
    <property type="molecule type" value="Genomic_DNA"/>
</dbReference>
<reference evidence="4" key="2">
    <citation type="submission" date="2021-04" db="EMBL/GenBank/DDBJ databases">
        <authorList>
            <person name="Gilroy R."/>
        </authorList>
    </citation>
    <scope>NUCLEOTIDE SEQUENCE</scope>
    <source>
        <strain evidence="4">CHK195-9823</strain>
    </source>
</reference>
<evidence type="ECO:0000256" key="1">
    <source>
        <dbReference type="SAM" id="Coils"/>
    </source>
</evidence>
<dbReference type="PANTHER" id="PTHR41313:SF1">
    <property type="entry name" value="DNA METHYLASE ADENINE-SPECIFIC DOMAIN-CONTAINING PROTEIN"/>
    <property type="match status" value="1"/>
</dbReference>
<comment type="caution">
    <text evidence="4">The sequence shown here is derived from an EMBL/GenBank/DDBJ whole genome shotgun (WGS) entry which is preliminary data.</text>
</comment>
<dbReference type="Gene3D" id="3.40.50.150">
    <property type="entry name" value="Vaccinia Virus protein VP39"/>
    <property type="match status" value="1"/>
</dbReference>
<proteinExistence type="predicted"/>
<dbReference type="GO" id="GO:0006304">
    <property type="term" value="P:DNA modification"/>
    <property type="evidence" value="ECO:0007669"/>
    <property type="project" value="InterPro"/>
</dbReference>
<dbReference type="InterPro" id="IPR006935">
    <property type="entry name" value="Helicase/UvrB_N"/>
</dbReference>
<dbReference type="Gene3D" id="3.40.50.300">
    <property type="entry name" value="P-loop containing nucleotide triphosphate hydrolases"/>
    <property type="match status" value="2"/>
</dbReference>
<dbReference type="Pfam" id="PF04851">
    <property type="entry name" value="ResIII"/>
    <property type="match status" value="1"/>
</dbReference>